<evidence type="ECO:0000256" key="1">
    <source>
        <dbReference type="SAM" id="Phobius"/>
    </source>
</evidence>
<organism evidence="2 3">
    <name type="scientific">Mycolicibacterium gadium</name>
    <name type="common">Mycobacterium gadium</name>
    <dbReference type="NCBI Taxonomy" id="1794"/>
    <lineage>
        <taxon>Bacteria</taxon>
        <taxon>Bacillati</taxon>
        <taxon>Actinomycetota</taxon>
        <taxon>Actinomycetes</taxon>
        <taxon>Mycobacteriales</taxon>
        <taxon>Mycobacteriaceae</taxon>
        <taxon>Mycolicibacterium</taxon>
    </lineage>
</organism>
<name>A0A7I7WI19_MYCGU</name>
<keyword evidence="1" id="KW-0812">Transmembrane</keyword>
<evidence type="ECO:0000313" key="3">
    <source>
        <dbReference type="Proteomes" id="UP000466187"/>
    </source>
</evidence>
<protein>
    <submittedName>
        <fullName evidence="2">Uncharacterized protein</fullName>
    </submittedName>
</protein>
<dbReference type="Proteomes" id="UP000466187">
    <property type="component" value="Chromosome"/>
</dbReference>
<evidence type="ECO:0000313" key="2">
    <source>
        <dbReference type="EMBL" id="BBZ16562.1"/>
    </source>
</evidence>
<feature type="transmembrane region" description="Helical" evidence="1">
    <location>
        <begin position="95"/>
        <end position="119"/>
    </location>
</feature>
<dbReference type="AlphaFoldDB" id="A0A7I7WI19"/>
<accession>A0A7I7WI19</accession>
<proteinExistence type="predicted"/>
<keyword evidence="1" id="KW-1133">Transmembrane helix</keyword>
<keyword evidence="1" id="KW-0472">Membrane</keyword>
<dbReference type="EMBL" id="AP022608">
    <property type="protein sequence ID" value="BBZ16562.1"/>
    <property type="molecule type" value="Genomic_DNA"/>
</dbReference>
<dbReference type="RefSeq" id="WP_163685273.1">
    <property type="nucleotide sequence ID" value="NZ_AP022608.1"/>
</dbReference>
<reference evidence="2 3" key="1">
    <citation type="journal article" date="2019" name="Emerg. Microbes Infect.">
        <title>Comprehensive subspecies identification of 175 nontuberculous mycobacteria species based on 7547 genomic profiles.</title>
        <authorList>
            <person name="Matsumoto Y."/>
            <person name="Kinjo T."/>
            <person name="Motooka D."/>
            <person name="Nabeya D."/>
            <person name="Jung N."/>
            <person name="Uechi K."/>
            <person name="Horii T."/>
            <person name="Iida T."/>
            <person name="Fujita J."/>
            <person name="Nakamura S."/>
        </authorList>
    </citation>
    <scope>NUCLEOTIDE SEQUENCE [LARGE SCALE GENOMIC DNA]</scope>
    <source>
        <strain evidence="2 3">JCM 12688</strain>
    </source>
</reference>
<feature type="transmembrane region" description="Helical" evidence="1">
    <location>
        <begin position="21"/>
        <end position="49"/>
    </location>
</feature>
<sequence length="121" mass="12122">MAQYGYPPIGPPEPPVSGGDIAVSVAALILTVALGAVASFFGLFSLAFIDSCPPASCSVEGAVTAVLLALGVAAVIGVVGVVVTVVQLFRRKRSWPFAVATLTLCTITVFLGGVGYVLAVG</sequence>
<gene>
    <name evidence="2" type="ORF">MGAD_08970</name>
</gene>
<feature type="transmembrane region" description="Helical" evidence="1">
    <location>
        <begin position="61"/>
        <end position="89"/>
    </location>
</feature>
<dbReference type="KEGG" id="mgad:MGAD_08970"/>